<evidence type="ECO:0000313" key="3">
    <source>
        <dbReference type="EMBL" id="VDK58013.1"/>
    </source>
</evidence>
<evidence type="ECO:0000256" key="1">
    <source>
        <dbReference type="SAM" id="Phobius"/>
    </source>
</evidence>
<protein>
    <submittedName>
        <fullName evidence="5">Ion_trans_2 domain-containing protein</fullName>
    </submittedName>
</protein>
<evidence type="ECO:0000313" key="5">
    <source>
        <dbReference type="WBParaSite" id="GPUH_0000734701-mRNA-1"/>
    </source>
</evidence>
<organism evidence="5">
    <name type="scientific">Gongylonema pulchrum</name>
    <dbReference type="NCBI Taxonomy" id="637853"/>
    <lineage>
        <taxon>Eukaryota</taxon>
        <taxon>Metazoa</taxon>
        <taxon>Ecdysozoa</taxon>
        <taxon>Nematoda</taxon>
        <taxon>Chromadorea</taxon>
        <taxon>Rhabditida</taxon>
        <taxon>Spirurina</taxon>
        <taxon>Spiruromorpha</taxon>
        <taxon>Spiruroidea</taxon>
        <taxon>Gongylonematidae</taxon>
        <taxon>Gongylonema</taxon>
    </lineage>
</organism>
<dbReference type="Gene3D" id="1.10.287.70">
    <property type="match status" value="1"/>
</dbReference>
<dbReference type="WBParaSite" id="GPUH_0000734701-mRNA-1">
    <property type="protein sequence ID" value="GPUH_0000734701-mRNA-1"/>
    <property type="gene ID" value="GPUH_0000734701"/>
</dbReference>
<dbReference type="Gene3D" id="6.10.140.1910">
    <property type="match status" value="1"/>
</dbReference>
<dbReference type="PANTHER" id="PTHR47735">
    <property type="entry name" value="POTASSIUM VOLTAGE-GATED CHANNEL SUBFAMILY KQT MEMBER 4"/>
    <property type="match status" value="1"/>
</dbReference>
<dbReference type="Proteomes" id="UP000271098">
    <property type="component" value="Unassembled WGS sequence"/>
</dbReference>
<evidence type="ECO:0000313" key="4">
    <source>
        <dbReference type="Proteomes" id="UP000271098"/>
    </source>
</evidence>
<evidence type="ECO:0000259" key="2">
    <source>
        <dbReference type="Pfam" id="PF07885"/>
    </source>
</evidence>
<gene>
    <name evidence="3" type="ORF">GPUH_LOCUS7337</name>
</gene>
<dbReference type="EMBL" id="UYRT01018830">
    <property type="protein sequence ID" value="VDK58013.1"/>
    <property type="molecule type" value="Genomic_DNA"/>
</dbReference>
<keyword evidence="1" id="KW-1133">Transmembrane helix</keyword>
<reference evidence="5" key="1">
    <citation type="submission" date="2016-06" db="UniProtKB">
        <authorList>
            <consortium name="WormBaseParasite"/>
        </authorList>
    </citation>
    <scope>IDENTIFICATION</scope>
</reference>
<keyword evidence="1" id="KW-0472">Membrane</keyword>
<keyword evidence="1" id="KW-0812">Transmembrane</keyword>
<dbReference type="GO" id="GO:0008076">
    <property type="term" value="C:voltage-gated potassium channel complex"/>
    <property type="evidence" value="ECO:0007669"/>
    <property type="project" value="TreeGrafter"/>
</dbReference>
<dbReference type="InterPro" id="IPR013099">
    <property type="entry name" value="K_chnl_dom"/>
</dbReference>
<dbReference type="SUPFAM" id="SSF81324">
    <property type="entry name" value="Voltage-gated potassium channels"/>
    <property type="match status" value="1"/>
</dbReference>
<feature type="transmembrane region" description="Helical" evidence="1">
    <location>
        <begin position="16"/>
        <end position="35"/>
    </location>
</feature>
<dbReference type="GO" id="GO:0005249">
    <property type="term" value="F:voltage-gated potassium channel activity"/>
    <property type="evidence" value="ECO:0007669"/>
    <property type="project" value="InterPro"/>
</dbReference>
<dbReference type="Pfam" id="PF07885">
    <property type="entry name" value="Ion_trans_2"/>
    <property type="match status" value="1"/>
</dbReference>
<keyword evidence="4" id="KW-1185">Reference proteome</keyword>
<feature type="domain" description="Potassium channel" evidence="2">
    <location>
        <begin position="1"/>
        <end position="39"/>
    </location>
</feature>
<name>A0A183DF47_9BILA</name>
<dbReference type="InterPro" id="IPR003937">
    <property type="entry name" value="K_chnl_volt-dep_KCNQ"/>
</dbReference>
<dbReference type="OrthoDB" id="8879391at2759"/>
<reference evidence="3 4" key="2">
    <citation type="submission" date="2018-11" db="EMBL/GenBank/DDBJ databases">
        <authorList>
            <consortium name="Pathogen Informatics"/>
        </authorList>
    </citation>
    <scope>NUCLEOTIDE SEQUENCE [LARGE SCALE GENOMIC DNA]</scope>
</reference>
<dbReference type="AlphaFoldDB" id="A0A183DF47"/>
<proteinExistence type="predicted"/>
<accession>A0A183DF47</accession>
<sequence>MTMTTIGYGDVVPQTWLGRIVASCFALFAISFFALPAKHFNRQIPAAATLIQCLWRCYAADRQSRSTATWQDF</sequence>